<protein>
    <recommendedName>
        <fullName evidence="4">N-acetyltransferase domain-containing protein</fullName>
    </recommendedName>
</protein>
<dbReference type="PANTHER" id="PTHR43792:SF8">
    <property type="entry name" value="[RIBOSOMAL PROTEIN US5]-ALANINE N-ACETYLTRANSFERASE"/>
    <property type="match status" value="1"/>
</dbReference>
<dbReference type="GO" id="GO:0008999">
    <property type="term" value="F:protein-N-terminal-alanine acetyltransferase activity"/>
    <property type="evidence" value="ECO:0007669"/>
    <property type="project" value="TreeGrafter"/>
</dbReference>
<dbReference type="PANTHER" id="PTHR43792">
    <property type="entry name" value="GNAT FAMILY, PUTATIVE (AFU_ORTHOLOGUE AFUA_3G00765)-RELATED-RELATED"/>
    <property type="match status" value="1"/>
</dbReference>
<dbReference type="Gene3D" id="3.40.630.30">
    <property type="match status" value="1"/>
</dbReference>
<dbReference type="InterPro" id="IPR000182">
    <property type="entry name" value="GNAT_dom"/>
</dbReference>
<evidence type="ECO:0000259" key="4">
    <source>
        <dbReference type="PROSITE" id="PS51186"/>
    </source>
</evidence>
<evidence type="ECO:0000256" key="3">
    <source>
        <dbReference type="ARBA" id="ARBA00038502"/>
    </source>
</evidence>
<organism evidence="5">
    <name type="scientific">bioreactor metagenome</name>
    <dbReference type="NCBI Taxonomy" id="1076179"/>
    <lineage>
        <taxon>unclassified sequences</taxon>
        <taxon>metagenomes</taxon>
        <taxon>ecological metagenomes</taxon>
    </lineage>
</organism>
<sequence length="172" mass="20005">MDIWIKLLSISDKEELLKFEVTNRKFFENTCLSRGDSYYEVENFNSIIEELIQEQEKGSVYMYLIYNNFNEIIGRVNLVDVQRGNFNKAELGYRIGEIHQGKGYATKAVNLILKEAINNYKLHRIEAGTSINNIASQIVLIKNGFQFVGKQEKYILLNGKWHDNAIFEKVLD</sequence>
<comment type="caution">
    <text evidence="5">The sequence shown here is derived from an EMBL/GenBank/DDBJ whole genome shotgun (WGS) entry which is preliminary data.</text>
</comment>
<dbReference type="InterPro" id="IPR051531">
    <property type="entry name" value="N-acetyltransferase"/>
</dbReference>
<evidence type="ECO:0000256" key="2">
    <source>
        <dbReference type="ARBA" id="ARBA00023315"/>
    </source>
</evidence>
<keyword evidence="2" id="KW-0012">Acyltransferase</keyword>
<dbReference type="EMBL" id="VSSQ01002760">
    <property type="protein sequence ID" value="MPM17241.1"/>
    <property type="molecule type" value="Genomic_DNA"/>
</dbReference>
<evidence type="ECO:0000256" key="1">
    <source>
        <dbReference type="ARBA" id="ARBA00022679"/>
    </source>
</evidence>
<evidence type="ECO:0000313" key="5">
    <source>
        <dbReference type="EMBL" id="MPM17241.1"/>
    </source>
</evidence>
<proteinExistence type="inferred from homology"/>
<dbReference type="PROSITE" id="PS51186">
    <property type="entry name" value="GNAT"/>
    <property type="match status" value="1"/>
</dbReference>
<accession>A0A644XN61</accession>
<reference evidence="5" key="1">
    <citation type="submission" date="2019-08" db="EMBL/GenBank/DDBJ databases">
        <authorList>
            <person name="Kucharzyk K."/>
            <person name="Murdoch R.W."/>
            <person name="Higgins S."/>
            <person name="Loffler F."/>
        </authorList>
    </citation>
    <scope>NUCLEOTIDE SEQUENCE</scope>
</reference>
<name>A0A644XN61_9ZZZZ</name>
<feature type="domain" description="N-acetyltransferase" evidence="4">
    <location>
        <begin position="3"/>
        <end position="163"/>
    </location>
</feature>
<dbReference type="GO" id="GO:0005737">
    <property type="term" value="C:cytoplasm"/>
    <property type="evidence" value="ECO:0007669"/>
    <property type="project" value="TreeGrafter"/>
</dbReference>
<gene>
    <name evidence="5" type="ORF">SDC9_63629</name>
</gene>
<dbReference type="Pfam" id="PF13302">
    <property type="entry name" value="Acetyltransf_3"/>
    <property type="match status" value="1"/>
</dbReference>
<comment type="similarity">
    <text evidence="3">Belongs to the acetyltransferase family. RimJ subfamily.</text>
</comment>
<dbReference type="SUPFAM" id="SSF55729">
    <property type="entry name" value="Acyl-CoA N-acyltransferases (Nat)"/>
    <property type="match status" value="1"/>
</dbReference>
<keyword evidence="1" id="KW-0808">Transferase</keyword>
<dbReference type="AlphaFoldDB" id="A0A644XN61"/>
<dbReference type="InterPro" id="IPR016181">
    <property type="entry name" value="Acyl_CoA_acyltransferase"/>
</dbReference>